<dbReference type="SMART" id="SM00317">
    <property type="entry name" value="SET"/>
    <property type="match status" value="1"/>
</dbReference>
<dbReference type="SUPFAM" id="SSF82199">
    <property type="entry name" value="SET domain"/>
    <property type="match status" value="1"/>
</dbReference>
<reference evidence="7" key="1">
    <citation type="submission" date="2022-11" db="EMBL/GenBank/DDBJ databases">
        <authorList>
            <person name="Morgan W.R."/>
            <person name="Tartar A."/>
        </authorList>
    </citation>
    <scope>NUCLEOTIDE SEQUENCE</scope>
    <source>
        <strain evidence="7">ARSEF 373</strain>
    </source>
</reference>
<dbReference type="InterPro" id="IPR001214">
    <property type="entry name" value="SET_dom"/>
</dbReference>
<sequence>MAGKPFEIREDPRKGRCVVATTRIAAGTCVLATNAFAAVSTTACNWCFQTSKRLSRCGVCQTVRYCSRACQQHDWNEGNHAMECAAWRLIPKKPSTPISQTVLLVIRLAEKLLFSRPLPPGSAQALALRHHIDDHPDEQRAKYEDMALLVLATIARSKFNTRSEDVEALREQHLDEIVRLFGRVNCNVFALSDAVNKPVGLGLFPDGALWNHSCAPNCVVSFERQRMQIHAIETIDPGVEMTISYTELFESTKTRREALKKSYFFDCCCTRCVLGVDEPGREDLLLDGNCGGVANFETLKNAEEELLQLRAKVDAVPPAERWPIIQHMWTVTFDELSIHPRNARVATMARDTANHLITYAPIGADSTAKAIQFLTLESDATSWVLPDKILPSRGLLHAQMGKLIRHFINSGDLPTETRRTMNEQAQFHFREAIQM</sequence>
<dbReference type="Pfam" id="PF01753">
    <property type="entry name" value="zf-MYND"/>
    <property type="match status" value="1"/>
</dbReference>
<proteinExistence type="predicted"/>
<evidence type="ECO:0000256" key="4">
    <source>
        <dbReference type="PROSITE-ProRule" id="PRU00134"/>
    </source>
</evidence>
<dbReference type="PANTHER" id="PTHR12197:SF251">
    <property type="entry name" value="EG:BACR7C10.4 PROTEIN"/>
    <property type="match status" value="1"/>
</dbReference>
<dbReference type="PROSITE" id="PS01360">
    <property type="entry name" value="ZF_MYND_1"/>
    <property type="match status" value="1"/>
</dbReference>
<reference evidence="7" key="2">
    <citation type="journal article" date="2023" name="Microbiol Resour">
        <title>Decontamination and Annotation of the Draft Genome Sequence of the Oomycete Lagenidium giganteum ARSEF 373.</title>
        <authorList>
            <person name="Morgan W.R."/>
            <person name="Tartar A."/>
        </authorList>
    </citation>
    <scope>NUCLEOTIDE SEQUENCE</scope>
    <source>
        <strain evidence="7">ARSEF 373</strain>
    </source>
</reference>
<evidence type="ECO:0000256" key="3">
    <source>
        <dbReference type="ARBA" id="ARBA00022833"/>
    </source>
</evidence>
<dbReference type="Proteomes" id="UP001146120">
    <property type="component" value="Unassembled WGS sequence"/>
</dbReference>
<gene>
    <name evidence="7" type="ORF">N0F65_007276</name>
</gene>
<evidence type="ECO:0008006" key="9">
    <source>
        <dbReference type="Google" id="ProtNLM"/>
    </source>
</evidence>
<dbReference type="AlphaFoldDB" id="A0AAV2Z7L0"/>
<keyword evidence="3" id="KW-0862">Zinc</keyword>
<dbReference type="PROSITE" id="PS50280">
    <property type="entry name" value="SET"/>
    <property type="match status" value="1"/>
</dbReference>
<dbReference type="InterPro" id="IPR050869">
    <property type="entry name" value="H3K4_H4K5_MeTrfase"/>
</dbReference>
<evidence type="ECO:0000256" key="2">
    <source>
        <dbReference type="ARBA" id="ARBA00022771"/>
    </source>
</evidence>
<organism evidence="7 8">
    <name type="scientific">Lagenidium giganteum</name>
    <dbReference type="NCBI Taxonomy" id="4803"/>
    <lineage>
        <taxon>Eukaryota</taxon>
        <taxon>Sar</taxon>
        <taxon>Stramenopiles</taxon>
        <taxon>Oomycota</taxon>
        <taxon>Peronosporomycetes</taxon>
        <taxon>Pythiales</taxon>
        <taxon>Pythiaceae</taxon>
    </lineage>
</organism>
<dbReference type="GO" id="GO:0005634">
    <property type="term" value="C:nucleus"/>
    <property type="evidence" value="ECO:0007669"/>
    <property type="project" value="TreeGrafter"/>
</dbReference>
<comment type="caution">
    <text evidence="7">The sequence shown here is derived from an EMBL/GenBank/DDBJ whole genome shotgun (WGS) entry which is preliminary data.</text>
</comment>
<accession>A0AAV2Z7L0</accession>
<dbReference type="Gene3D" id="1.10.220.160">
    <property type="match status" value="1"/>
</dbReference>
<protein>
    <recommendedName>
        <fullName evidence="9">MYND-type zinc finger protein samB</fullName>
    </recommendedName>
</protein>
<evidence type="ECO:0000259" key="5">
    <source>
        <dbReference type="PROSITE" id="PS50280"/>
    </source>
</evidence>
<evidence type="ECO:0000259" key="6">
    <source>
        <dbReference type="PROSITE" id="PS50865"/>
    </source>
</evidence>
<feature type="domain" description="MYND-type" evidence="6">
    <location>
        <begin position="44"/>
        <end position="84"/>
    </location>
</feature>
<keyword evidence="1" id="KW-0479">Metal-binding</keyword>
<dbReference type="InterPro" id="IPR046341">
    <property type="entry name" value="SET_dom_sf"/>
</dbReference>
<dbReference type="Gene3D" id="6.10.140.2220">
    <property type="match status" value="1"/>
</dbReference>
<dbReference type="GO" id="GO:0008270">
    <property type="term" value="F:zinc ion binding"/>
    <property type="evidence" value="ECO:0007669"/>
    <property type="project" value="UniProtKB-KW"/>
</dbReference>
<evidence type="ECO:0000313" key="8">
    <source>
        <dbReference type="Proteomes" id="UP001146120"/>
    </source>
</evidence>
<feature type="domain" description="SET" evidence="5">
    <location>
        <begin position="4"/>
        <end position="246"/>
    </location>
</feature>
<keyword evidence="8" id="KW-1185">Reference proteome</keyword>
<evidence type="ECO:0000313" key="7">
    <source>
        <dbReference type="EMBL" id="DBA01379.1"/>
    </source>
</evidence>
<dbReference type="Gene3D" id="2.170.270.10">
    <property type="entry name" value="SET domain"/>
    <property type="match status" value="1"/>
</dbReference>
<dbReference type="Pfam" id="PF00856">
    <property type="entry name" value="SET"/>
    <property type="match status" value="1"/>
</dbReference>
<evidence type="ECO:0000256" key="1">
    <source>
        <dbReference type="ARBA" id="ARBA00022723"/>
    </source>
</evidence>
<dbReference type="PROSITE" id="PS50865">
    <property type="entry name" value="ZF_MYND_2"/>
    <property type="match status" value="1"/>
</dbReference>
<keyword evidence="2 4" id="KW-0863">Zinc-finger</keyword>
<dbReference type="InterPro" id="IPR002893">
    <property type="entry name" value="Znf_MYND"/>
</dbReference>
<dbReference type="EMBL" id="DAKRPA010000048">
    <property type="protein sequence ID" value="DBA01379.1"/>
    <property type="molecule type" value="Genomic_DNA"/>
</dbReference>
<dbReference type="PANTHER" id="PTHR12197">
    <property type="entry name" value="HISTONE-LYSINE N-METHYLTRANSFERASE SMYD"/>
    <property type="match status" value="1"/>
</dbReference>
<name>A0AAV2Z7L0_9STRA</name>